<keyword evidence="4" id="KW-1185">Reference proteome</keyword>
<dbReference type="EMBL" id="MF141540">
    <property type="protein sequence ID" value="ASR77206.1"/>
    <property type="molecule type" value="Genomic_DNA"/>
</dbReference>
<evidence type="ECO:0000313" key="3">
    <source>
        <dbReference type="EMBL" id="ASR77206.1"/>
    </source>
</evidence>
<keyword evidence="3" id="KW-0645">Protease</keyword>
<dbReference type="Proteomes" id="UP000224104">
    <property type="component" value="Genome"/>
</dbReference>
<gene>
    <name evidence="3" type="ORF">SEA_AVOCADO_4</name>
</gene>
<dbReference type="Pfam" id="PF25310">
    <property type="entry name" value="VG15"/>
    <property type="match status" value="1"/>
</dbReference>
<protein>
    <submittedName>
        <fullName evidence="3">Capsid maturation protease</fullName>
    </submittedName>
</protein>
<evidence type="ECO:0000256" key="2">
    <source>
        <dbReference type="SAM" id="MobiDB-lite"/>
    </source>
</evidence>
<dbReference type="InterPro" id="IPR057369">
    <property type="entry name" value="VG15"/>
</dbReference>
<name>A0A222Z0C5_9CAUD</name>
<feature type="region of interest" description="Disordered" evidence="2">
    <location>
        <begin position="674"/>
        <end position="699"/>
    </location>
</feature>
<feature type="compositionally biased region" description="Basic and acidic residues" evidence="2">
    <location>
        <begin position="518"/>
        <end position="533"/>
    </location>
</feature>
<evidence type="ECO:0000313" key="4">
    <source>
        <dbReference type="Proteomes" id="UP000224104"/>
    </source>
</evidence>
<feature type="coiled-coil region" evidence="1">
    <location>
        <begin position="434"/>
        <end position="461"/>
    </location>
</feature>
<feature type="coiled-coil region" evidence="1">
    <location>
        <begin position="789"/>
        <end position="819"/>
    </location>
</feature>
<accession>A0A222Z0C5</accession>
<evidence type="ECO:0000256" key="1">
    <source>
        <dbReference type="SAM" id="Coils"/>
    </source>
</evidence>
<keyword evidence="3" id="KW-0378">Hydrolase</keyword>
<feature type="region of interest" description="Disordered" evidence="2">
    <location>
        <begin position="511"/>
        <end position="541"/>
    </location>
</feature>
<organism evidence="3 4">
    <name type="scientific">Mycobacterium phage Avocado</name>
    <dbReference type="NCBI Taxonomy" id="2024302"/>
    <lineage>
        <taxon>Viruses</taxon>
        <taxon>Duplodnaviria</taxon>
        <taxon>Heunggongvirae</taxon>
        <taxon>Uroviricota</taxon>
        <taxon>Caudoviricetes</taxon>
        <taxon>Gclasvirinae</taxon>
        <taxon>Avocadovirus</taxon>
        <taxon>Avocadovirus avocado</taxon>
    </lineage>
</organism>
<dbReference type="GO" id="GO:0008233">
    <property type="term" value="F:peptidase activity"/>
    <property type="evidence" value="ECO:0007669"/>
    <property type="project" value="UniProtKB-KW"/>
</dbReference>
<proteinExistence type="predicted"/>
<keyword evidence="1" id="KW-0175">Coiled coil</keyword>
<dbReference type="GO" id="GO:0006508">
    <property type="term" value="P:proteolysis"/>
    <property type="evidence" value="ECO:0007669"/>
    <property type="project" value="UniProtKB-KW"/>
</dbReference>
<reference evidence="3 4" key="1">
    <citation type="submission" date="2017-05" db="EMBL/GenBank/DDBJ databases">
        <authorList>
            <person name="Butela K.A."/>
            <person name="Hudson L."/>
            <person name="Clayton A.L."/>
            <person name="Cole J.H."/>
            <person name="Evancho G.L."/>
            <person name="Galassi L.C."/>
            <person name="Harvey A.K."/>
            <person name="Haubrick H.C."/>
            <person name="Henry M."/>
            <person name="Heslop K.L."/>
            <person name="Hughes P.M."/>
            <person name="Iezzi J."/>
            <person name="Jones J.C."/>
            <person name="Kolawole F.O."/>
            <person name="Loucks E.J."/>
            <person name="McCready J.R."/>
            <person name="McGowan S.M."/>
            <person name="Minear S.E."/>
            <person name="Poole Y.A."/>
            <person name="Reese R.J."/>
            <person name="Romagnoli K.M."/>
            <person name="Schell I.N."/>
            <person name="Sudadi S."/>
            <person name="Sutherin B.R."/>
            <person name="Edgington N.P."/>
            <person name="Garlena R.A."/>
            <person name="Russell D.A."/>
            <person name="Pope W.H."/>
            <person name="Jacobs-Sera D."/>
            <person name="Hendrix R.W."/>
            <person name="Hatfull G.F."/>
        </authorList>
    </citation>
    <scope>NUCLEOTIDE SEQUENCE [LARGE SCALE GENOMIC DNA]</scope>
</reference>
<sequence length="972" mass="105412">MATGAPEFQAALVKLGDRLAIEARKVTTAVARLGPEDARRVITDAYPEIASPYLAAAGDLSATWYEEQPTKSRRGRLFIARPADLPPADALAANGRWALTQTDPAGALEGSSRRQMFTQSRQTILNNTEDEGTRWIRHARAGACGFCRMLATRPLTVGHGGAPGLYRTEGTASRNTHRFETGHDRCRCIVLPLREGAEYVAPDYLPQWLEDYYAVSRDADGRLLPPRVIAERMEAVGRERGDYGDVIHRARGEVKPDVVDLDRAPVARARQLTERNAERVDQAVQPAVDRVKQAKDVAVRADQFAQTAVTVTGRTKQVVDVADRLLGGTYPAVRQVKTLVDAADKAAQSAAGVTSSAATVTRVAERTLRDTTAIAHGVKQIVDETAGVLDEAAAIALGARELLSTAGTAAADVRNAGGLSARAQTAVDNATRIRDDARTLLDRARGTVEQAQNTIAAAGELPARVQAPLRDLQSLANHVQNTAQAAQMAGADAGAVAAQVRALTEGIRDARRAARTPEPPREPVKVTSERVDRTPPAGELPLEPLDVEAFDLPEAQLAIERTPAPLAIEARPALKELTAGPDRPPVPNPDEGQIADWLAANDDHWAALERFRAEPKLPPAEILEPPRVPDVPDPIAAGVLPDALEAVVEDRAADVVTKGDKLRAALAEAKRVAAEPDTRKTAQGNTKAATAKRQQRQFYNKSQVQKAQAELDAAIADGTVDDVLPAAKPKRAAGRRPADVEAELRAAGDAAIQKSVDDFERAVATGDDDLIDQAADHMDAVEKAEMARRAAADERLAKLAAKNERLRARREAKREAEQRAIYDEIGELVGEDATIGDYHLAEAQVIARRTGRSESDVLQSIRKREFVRNAEVKGDGFDDTLKAVFRYEVHKAYQLAEAETNGVMVRRASEGKFDPLNLWYCSDATARKHMSEEMANWFDANGRITLPLMRQMILDGDENFARRTVMDADYNQ</sequence>